<evidence type="ECO:0008006" key="3">
    <source>
        <dbReference type="Google" id="ProtNLM"/>
    </source>
</evidence>
<organism evidence="1 2">
    <name type="scientific">Flavobacterium profundi</name>
    <dbReference type="NCBI Taxonomy" id="1774945"/>
    <lineage>
        <taxon>Bacteria</taxon>
        <taxon>Pseudomonadati</taxon>
        <taxon>Bacteroidota</taxon>
        <taxon>Flavobacteriia</taxon>
        <taxon>Flavobacteriales</taxon>
        <taxon>Flavobacteriaceae</taxon>
        <taxon>Flavobacterium</taxon>
    </lineage>
</organism>
<comment type="caution">
    <text evidence="1">The sequence shown here is derived from an EMBL/GenBank/DDBJ whole genome shotgun (WGS) entry which is preliminary data.</text>
</comment>
<dbReference type="Proteomes" id="UP000431264">
    <property type="component" value="Unassembled WGS sequence"/>
</dbReference>
<evidence type="ECO:0000313" key="2">
    <source>
        <dbReference type="Proteomes" id="UP000431264"/>
    </source>
</evidence>
<accession>A0A6I4IVX3</accession>
<dbReference type="PROSITE" id="PS51257">
    <property type="entry name" value="PROKAR_LIPOPROTEIN"/>
    <property type="match status" value="1"/>
</dbReference>
<dbReference type="EMBL" id="WQLW01000022">
    <property type="protein sequence ID" value="MVO11112.1"/>
    <property type="molecule type" value="Genomic_DNA"/>
</dbReference>
<protein>
    <recommendedName>
        <fullName evidence="3">Lipoprotein</fullName>
    </recommendedName>
</protein>
<gene>
    <name evidence="1" type="ORF">GOQ30_18225</name>
</gene>
<dbReference type="AlphaFoldDB" id="A0A6I4IVX3"/>
<sequence length="250" mass="28669">MKKLLSIFLFTLLLISCKKETTTHTPDHFTETTVDTISNQEVEITVRDTVQLKIPQTLLTLIQNEFEGKKIEILHVAFGKLDNDSLEDAVAIIQDQTNEKPSESILVFKKNSTNYTLMAHNRSIITEEYFFTNAHTNSSKEIKIEQQQLKIDLYCYGPCGNTFLDFKVNNDDLVLDHFSTYDAGAGAQIEREYLVDTNLVKIKITNTMTEEMDVTEEEFPFTYSKGIRFIDLNTKDLFKELGSLESKIIL</sequence>
<keyword evidence="2" id="KW-1185">Reference proteome</keyword>
<proteinExistence type="predicted"/>
<evidence type="ECO:0000313" key="1">
    <source>
        <dbReference type="EMBL" id="MVO11112.1"/>
    </source>
</evidence>
<name>A0A6I4IVX3_9FLAO</name>
<dbReference type="RefSeq" id="WP_140999542.1">
    <property type="nucleotide sequence ID" value="NZ_VDCZ01000022.1"/>
</dbReference>
<dbReference type="OrthoDB" id="1242812at2"/>
<reference evidence="2" key="1">
    <citation type="submission" date="2019-05" db="EMBL/GenBank/DDBJ databases">
        <title>Flavobacterium profundi sp. nov., isolated from a deep-sea seamount.</title>
        <authorList>
            <person name="Zhang D.-C."/>
        </authorList>
    </citation>
    <scope>NUCLEOTIDE SEQUENCE [LARGE SCALE GENOMIC DNA]</scope>
    <source>
        <strain evidence="2">TP390</strain>
    </source>
</reference>